<sequence length="268" mass="29743">MMKKLLLLVCIITIYSTSSYGQYILDFEDTSKFGATQQSNGAPHTEVTAATNPVKAGINTSDNSLQFTETAGALYWEFGFLSNSPDPEMDGNSFGFALNETNGKILKLKVLSVNETDFELKLQPYINGAVYNGGATQSLSSINLNTWYEVTFDFSAAPDGWVPRVDVWFNPTGGTRDGDIFYIDDLAQVTTLGTKTKDYNSINIHPNPVSNTLKITDYQKYKHITIHNLLGQELKTLNSKREIDVSDLKNGIYILKTDTGNTSKFIKK</sequence>
<evidence type="ECO:0000313" key="3">
    <source>
        <dbReference type="EMBL" id="TXE10133.1"/>
    </source>
</evidence>
<name>A0A5C7AR94_9FLAO</name>
<comment type="caution">
    <text evidence="3">The sequence shown here is derived from an EMBL/GenBank/DDBJ whole genome shotgun (WGS) entry which is preliminary data.</text>
</comment>
<feature type="domain" description="Secretion system C-terminal sorting" evidence="2">
    <location>
        <begin position="204"/>
        <end position="267"/>
    </location>
</feature>
<keyword evidence="4" id="KW-1185">Reference proteome</keyword>
<accession>A0A5C7AR94</accession>
<dbReference type="Pfam" id="PF18962">
    <property type="entry name" value="Por_Secre_tail"/>
    <property type="match status" value="1"/>
</dbReference>
<evidence type="ECO:0000313" key="4">
    <source>
        <dbReference type="Proteomes" id="UP000321790"/>
    </source>
</evidence>
<evidence type="ECO:0000259" key="2">
    <source>
        <dbReference type="Pfam" id="PF18962"/>
    </source>
</evidence>
<reference evidence="4" key="1">
    <citation type="submission" date="2019-08" db="EMBL/GenBank/DDBJ databases">
        <title>Seonamhaeicola sediminis sp. nov., isolated from marine sediment.</title>
        <authorList>
            <person name="Cao W.R."/>
        </authorList>
    </citation>
    <scope>NUCLEOTIDE SEQUENCE [LARGE SCALE GENOMIC DNA]</scope>
    <source>
        <strain evidence="4">Gy8</strain>
    </source>
</reference>
<dbReference type="EMBL" id="VOSC01000025">
    <property type="protein sequence ID" value="TXE10133.1"/>
    <property type="molecule type" value="Genomic_DNA"/>
</dbReference>
<gene>
    <name evidence="3" type="ORF">FUA26_11715</name>
</gene>
<dbReference type="Proteomes" id="UP000321790">
    <property type="component" value="Unassembled WGS sequence"/>
</dbReference>
<dbReference type="NCBIfam" id="TIGR04183">
    <property type="entry name" value="Por_Secre_tail"/>
    <property type="match status" value="1"/>
</dbReference>
<dbReference type="InterPro" id="IPR026444">
    <property type="entry name" value="Secre_tail"/>
</dbReference>
<proteinExistence type="predicted"/>
<evidence type="ECO:0000256" key="1">
    <source>
        <dbReference type="ARBA" id="ARBA00022729"/>
    </source>
</evidence>
<organism evidence="3 4">
    <name type="scientific">Seonamhaeicola algicola</name>
    <dbReference type="NCBI Taxonomy" id="1719036"/>
    <lineage>
        <taxon>Bacteria</taxon>
        <taxon>Pseudomonadati</taxon>
        <taxon>Bacteroidota</taxon>
        <taxon>Flavobacteriia</taxon>
        <taxon>Flavobacteriales</taxon>
        <taxon>Flavobacteriaceae</taxon>
    </lineage>
</organism>
<dbReference type="AlphaFoldDB" id="A0A5C7AR94"/>
<dbReference type="OrthoDB" id="1442674at2"/>
<dbReference type="RefSeq" id="WP_147136155.1">
    <property type="nucleotide sequence ID" value="NZ_VOSC01000025.1"/>
</dbReference>
<protein>
    <submittedName>
        <fullName evidence="3">T9SS type A sorting domain-containing protein</fullName>
    </submittedName>
</protein>
<keyword evidence="1" id="KW-0732">Signal</keyword>